<name>A0A822ZRC4_NELNU</name>
<evidence type="ECO:0000313" key="2">
    <source>
        <dbReference type="Proteomes" id="UP000607653"/>
    </source>
</evidence>
<gene>
    <name evidence="1" type="ORF">HUJ06_002598</name>
</gene>
<dbReference type="Proteomes" id="UP000607653">
    <property type="component" value="Unassembled WGS sequence"/>
</dbReference>
<keyword evidence="2" id="KW-1185">Reference proteome</keyword>
<reference evidence="1 2" key="1">
    <citation type="journal article" date="2020" name="Mol. Biol. Evol.">
        <title>Distinct Expression and Methylation Patterns for Genes with Different Fates following a Single Whole-Genome Duplication in Flowering Plants.</title>
        <authorList>
            <person name="Shi T."/>
            <person name="Rahmani R.S."/>
            <person name="Gugger P.F."/>
            <person name="Wang M."/>
            <person name="Li H."/>
            <person name="Zhang Y."/>
            <person name="Li Z."/>
            <person name="Wang Q."/>
            <person name="Van de Peer Y."/>
            <person name="Marchal K."/>
            <person name="Chen J."/>
        </authorList>
    </citation>
    <scope>NUCLEOTIDE SEQUENCE [LARGE SCALE GENOMIC DNA]</scope>
    <source>
        <tissue evidence="1">Leaf</tissue>
    </source>
</reference>
<sequence length="110" mass="12243">MNFGSNPLLYSCGVRYIVASESPAFCDSTHLHLLAIHRSPPTSTLAIRMGSRTLHSRPKPPISTLAIRVDSRTLHSRPKPSVKKIKIVSNRILLTVKLDTRRSQIGSCKR</sequence>
<organism evidence="1 2">
    <name type="scientific">Nelumbo nucifera</name>
    <name type="common">Sacred lotus</name>
    <dbReference type="NCBI Taxonomy" id="4432"/>
    <lineage>
        <taxon>Eukaryota</taxon>
        <taxon>Viridiplantae</taxon>
        <taxon>Streptophyta</taxon>
        <taxon>Embryophyta</taxon>
        <taxon>Tracheophyta</taxon>
        <taxon>Spermatophyta</taxon>
        <taxon>Magnoliopsida</taxon>
        <taxon>Proteales</taxon>
        <taxon>Nelumbonaceae</taxon>
        <taxon>Nelumbo</taxon>
    </lineage>
</organism>
<comment type="caution">
    <text evidence="1">The sequence shown here is derived from an EMBL/GenBank/DDBJ whole genome shotgun (WGS) entry which is preliminary data.</text>
</comment>
<proteinExistence type="predicted"/>
<evidence type="ECO:0000313" key="1">
    <source>
        <dbReference type="EMBL" id="DAD44368.1"/>
    </source>
</evidence>
<dbReference type="EMBL" id="DUZY01000007">
    <property type="protein sequence ID" value="DAD44368.1"/>
    <property type="molecule type" value="Genomic_DNA"/>
</dbReference>
<dbReference type="AlphaFoldDB" id="A0A822ZRC4"/>
<protein>
    <submittedName>
        <fullName evidence="1">Uncharacterized protein</fullName>
    </submittedName>
</protein>
<accession>A0A822ZRC4</accession>